<keyword evidence="6 7" id="KW-0472">Membrane</keyword>
<evidence type="ECO:0000256" key="7">
    <source>
        <dbReference type="SAM" id="Phobius"/>
    </source>
</evidence>
<evidence type="ECO:0000256" key="4">
    <source>
        <dbReference type="ARBA" id="ARBA00022692"/>
    </source>
</evidence>
<keyword evidence="3" id="KW-1003">Cell membrane</keyword>
<dbReference type="InterPro" id="IPR000515">
    <property type="entry name" value="MetI-like"/>
</dbReference>
<keyword evidence="4 7" id="KW-0812">Transmembrane</keyword>
<dbReference type="InterPro" id="IPR035906">
    <property type="entry name" value="MetI-like_sf"/>
</dbReference>
<evidence type="ECO:0000256" key="2">
    <source>
        <dbReference type="ARBA" id="ARBA00022448"/>
    </source>
</evidence>
<dbReference type="PANTHER" id="PTHR30151:SF0">
    <property type="entry name" value="ABC TRANSPORTER PERMEASE PROTEIN MJ0413-RELATED"/>
    <property type="match status" value="1"/>
</dbReference>
<name>A0A644TM93_9ZZZZ</name>
<dbReference type="EMBL" id="VSSQ01000039">
    <property type="protein sequence ID" value="MPL68004.1"/>
    <property type="molecule type" value="Genomic_DNA"/>
</dbReference>
<comment type="subcellular location">
    <subcellularLocation>
        <location evidence="1">Cell membrane</location>
        <topology evidence="1">Multi-pass membrane protein</topology>
    </subcellularLocation>
</comment>
<dbReference type="CDD" id="cd06261">
    <property type="entry name" value="TM_PBP2"/>
    <property type="match status" value="1"/>
</dbReference>
<dbReference type="Gene3D" id="1.10.3720.10">
    <property type="entry name" value="MetI-like"/>
    <property type="match status" value="1"/>
</dbReference>
<dbReference type="GO" id="GO:0005886">
    <property type="term" value="C:plasma membrane"/>
    <property type="evidence" value="ECO:0007669"/>
    <property type="project" value="UniProtKB-SubCell"/>
</dbReference>
<sequence>MNEKSTGLGYIYGIFIVLAFWQVASALVNLPIIPSPGVVLENLISVFVPKIAIHGLYSLGRIVAGVFLAVLIGIPLGLCMGYFARWDRALSPVVYLTYPIPKIALLPVIMLLFGLGEMAKVLMIFLIIVFQVIVAVRDGVKSIPKETYYPLYSLGAGVADIFREILIPASLPKFLTSLRVAMATAISVLFFTETFGTQYGMGYFIMDAWMRVNYLEMYSGIVVLSIIGLILFSTIDYIEKKTCYW</sequence>
<protein>
    <submittedName>
        <fullName evidence="9">Putative aliphatic sulfonates transport permease protein SsuC</fullName>
    </submittedName>
</protein>
<evidence type="ECO:0000256" key="3">
    <source>
        <dbReference type="ARBA" id="ARBA00022475"/>
    </source>
</evidence>
<proteinExistence type="predicted"/>
<evidence type="ECO:0000256" key="1">
    <source>
        <dbReference type="ARBA" id="ARBA00004651"/>
    </source>
</evidence>
<dbReference type="Pfam" id="PF00528">
    <property type="entry name" value="BPD_transp_1"/>
    <property type="match status" value="1"/>
</dbReference>
<evidence type="ECO:0000313" key="9">
    <source>
        <dbReference type="EMBL" id="MPL68004.1"/>
    </source>
</evidence>
<feature type="transmembrane region" description="Helical" evidence="7">
    <location>
        <begin position="95"/>
        <end position="115"/>
    </location>
</feature>
<dbReference type="PANTHER" id="PTHR30151">
    <property type="entry name" value="ALKANE SULFONATE ABC TRANSPORTER-RELATED, MEMBRANE SUBUNIT"/>
    <property type="match status" value="1"/>
</dbReference>
<dbReference type="SUPFAM" id="SSF161098">
    <property type="entry name" value="MetI-like"/>
    <property type="match status" value="1"/>
</dbReference>
<reference evidence="9" key="1">
    <citation type="submission" date="2019-08" db="EMBL/GenBank/DDBJ databases">
        <authorList>
            <person name="Kucharzyk K."/>
            <person name="Murdoch R.W."/>
            <person name="Higgins S."/>
            <person name="Loffler F."/>
        </authorList>
    </citation>
    <scope>NUCLEOTIDE SEQUENCE</scope>
</reference>
<keyword evidence="5 7" id="KW-1133">Transmembrane helix</keyword>
<evidence type="ECO:0000256" key="5">
    <source>
        <dbReference type="ARBA" id="ARBA00022989"/>
    </source>
</evidence>
<feature type="transmembrane region" description="Helical" evidence="7">
    <location>
        <begin position="180"/>
        <end position="205"/>
    </location>
</feature>
<dbReference type="AlphaFoldDB" id="A0A644TM93"/>
<gene>
    <name evidence="9" type="primary">ssuC_3</name>
    <name evidence="9" type="ORF">SDC9_13708</name>
</gene>
<feature type="transmembrane region" description="Helical" evidence="7">
    <location>
        <begin position="217"/>
        <end position="238"/>
    </location>
</feature>
<evidence type="ECO:0000256" key="6">
    <source>
        <dbReference type="ARBA" id="ARBA00023136"/>
    </source>
</evidence>
<accession>A0A644TM93</accession>
<dbReference type="PROSITE" id="PS50928">
    <property type="entry name" value="ABC_TM1"/>
    <property type="match status" value="1"/>
</dbReference>
<feature type="domain" description="ABC transmembrane type-1" evidence="8">
    <location>
        <begin position="55"/>
        <end position="239"/>
    </location>
</feature>
<feature type="transmembrane region" description="Helical" evidence="7">
    <location>
        <begin position="121"/>
        <end position="140"/>
    </location>
</feature>
<comment type="caution">
    <text evidence="9">The sequence shown here is derived from an EMBL/GenBank/DDBJ whole genome shotgun (WGS) entry which is preliminary data.</text>
</comment>
<dbReference type="GO" id="GO:0055085">
    <property type="term" value="P:transmembrane transport"/>
    <property type="evidence" value="ECO:0007669"/>
    <property type="project" value="InterPro"/>
</dbReference>
<evidence type="ECO:0000259" key="8">
    <source>
        <dbReference type="PROSITE" id="PS50928"/>
    </source>
</evidence>
<organism evidence="9">
    <name type="scientific">bioreactor metagenome</name>
    <dbReference type="NCBI Taxonomy" id="1076179"/>
    <lineage>
        <taxon>unclassified sequences</taxon>
        <taxon>metagenomes</taxon>
        <taxon>ecological metagenomes</taxon>
    </lineage>
</organism>
<feature type="transmembrane region" description="Helical" evidence="7">
    <location>
        <begin position="12"/>
        <end position="33"/>
    </location>
</feature>
<keyword evidence="2" id="KW-0813">Transport</keyword>
<feature type="transmembrane region" description="Helical" evidence="7">
    <location>
        <begin position="62"/>
        <end position="83"/>
    </location>
</feature>